<evidence type="ECO:0000313" key="2">
    <source>
        <dbReference type="Proteomes" id="UP000657931"/>
    </source>
</evidence>
<reference evidence="1 2" key="1">
    <citation type="submission" date="2020-08" db="EMBL/GenBank/DDBJ databases">
        <title>A Genomic Blueprint of the Chicken Gut Microbiome.</title>
        <authorList>
            <person name="Gilroy R."/>
            <person name="Ravi A."/>
            <person name="Getino M."/>
            <person name="Pursley I."/>
            <person name="Horton D.L."/>
            <person name="Alikhan N.-F."/>
            <person name="Baker D."/>
            <person name="Gharbi K."/>
            <person name="Hall N."/>
            <person name="Watson M."/>
            <person name="Adriaenssens E.M."/>
            <person name="Foster-Nyarko E."/>
            <person name="Jarju S."/>
            <person name="Secka A."/>
            <person name="Antonio M."/>
            <person name="Oren A."/>
            <person name="Chaudhuri R."/>
            <person name="La Ragione R.M."/>
            <person name="Hildebrand F."/>
            <person name="Pallen M.J."/>
        </authorList>
    </citation>
    <scope>NUCLEOTIDE SEQUENCE [LARGE SCALE GENOMIC DNA]</scope>
    <source>
        <strain evidence="1 2">Sa5YUA1</strain>
    </source>
</reference>
<name>A0ABR8QK89_9BACI</name>
<evidence type="ECO:0000313" key="1">
    <source>
        <dbReference type="EMBL" id="MBD7935925.1"/>
    </source>
</evidence>
<comment type="caution">
    <text evidence="1">The sequence shown here is derived from an EMBL/GenBank/DDBJ whole genome shotgun (WGS) entry which is preliminary data.</text>
</comment>
<protein>
    <submittedName>
        <fullName evidence="1">Uncharacterized protein</fullName>
    </submittedName>
</protein>
<sequence>MEKTLELILEKLGKMEADINGIKTELGEAKADIAGIKNQMDVSFMEVNEKLDRIEKNQEINRKLLD</sequence>
<dbReference type="EMBL" id="JACSQT010000001">
    <property type="protein sequence ID" value="MBD7935925.1"/>
    <property type="molecule type" value="Genomic_DNA"/>
</dbReference>
<proteinExistence type="predicted"/>
<dbReference type="RefSeq" id="WP_191810608.1">
    <property type="nucleotide sequence ID" value="NZ_JACSQT010000001.1"/>
</dbReference>
<gene>
    <name evidence="1" type="ORF">H9655_02695</name>
</gene>
<accession>A0ABR8QK89</accession>
<organism evidence="1 2">
    <name type="scientific">Cytobacillus stercorigallinarum</name>
    <dbReference type="NCBI Taxonomy" id="2762240"/>
    <lineage>
        <taxon>Bacteria</taxon>
        <taxon>Bacillati</taxon>
        <taxon>Bacillota</taxon>
        <taxon>Bacilli</taxon>
        <taxon>Bacillales</taxon>
        <taxon>Bacillaceae</taxon>
        <taxon>Cytobacillus</taxon>
    </lineage>
</organism>
<dbReference type="Proteomes" id="UP000657931">
    <property type="component" value="Unassembled WGS sequence"/>
</dbReference>
<keyword evidence="2" id="KW-1185">Reference proteome</keyword>